<accession>A0A7X9FNY3</accession>
<protein>
    <submittedName>
        <fullName evidence="1">Uncharacterized protein</fullName>
    </submittedName>
</protein>
<comment type="caution">
    <text evidence="1">The sequence shown here is derived from an EMBL/GenBank/DDBJ whole genome shotgun (WGS) entry which is preliminary data.</text>
</comment>
<organism evidence="1 2">
    <name type="scientific">SAR324 cluster bacterium</name>
    <dbReference type="NCBI Taxonomy" id="2024889"/>
    <lineage>
        <taxon>Bacteria</taxon>
        <taxon>Deltaproteobacteria</taxon>
        <taxon>SAR324 cluster</taxon>
    </lineage>
</organism>
<evidence type="ECO:0000313" key="2">
    <source>
        <dbReference type="Proteomes" id="UP000524246"/>
    </source>
</evidence>
<dbReference type="AlphaFoldDB" id="A0A7X9FNY3"/>
<dbReference type="Proteomes" id="UP000524246">
    <property type="component" value="Unassembled WGS sequence"/>
</dbReference>
<name>A0A7X9FNY3_9DELT</name>
<gene>
    <name evidence="1" type="ORF">GYA55_00180</name>
</gene>
<reference evidence="1 2" key="1">
    <citation type="journal article" date="2020" name="Biotechnol. Biofuels">
        <title>New insights from the biogas microbiome by comprehensive genome-resolved metagenomics of nearly 1600 species originating from multiple anaerobic digesters.</title>
        <authorList>
            <person name="Campanaro S."/>
            <person name="Treu L."/>
            <person name="Rodriguez-R L.M."/>
            <person name="Kovalovszki A."/>
            <person name="Ziels R.M."/>
            <person name="Maus I."/>
            <person name="Zhu X."/>
            <person name="Kougias P.G."/>
            <person name="Basile A."/>
            <person name="Luo G."/>
            <person name="Schluter A."/>
            <person name="Konstantinidis K.T."/>
            <person name="Angelidaki I."/>
        </authorList>
    </citation>
    <scope>NUCLEOTIDE SEQUENCE [LARGE SCALE GENOMIC DNA]</scope>
    <source>
        <strain evidence="1">AS27yjCOA_65</strain>
    </source>
</reference>
<evidence type="ECO:0000313" key="1">
    <source>
        <dbReference type="EMBL" id="NMC61561.1"/>
    </source>
</evidence>
<dbReference type="EMBL" id="JAAZON010000007">
    <property type="protein sequence ID" value="NMC61561.1"/>
    <property type="molecule type" value="Genomic_DNA"/>
</dbReference>
<sequence>MLELNTEFLFLNLEDSEPFEYFSEATGFAEGPERALMSAVLFDAIQLLLAGRSFRRAEEAAAFRETQVWFLSHDREYVFSFENVCEALGINPEYLRLGIINAFKNRHFKQMRKRD</sequence>
<proteinExistence type="predicted"/>